<protein>
    <submittedName>
        <fullName evidence="5">Uncharacterized protein</fullName>
    </submittedName>
</protein>
<dbReference type="GO" id="GO:0005737">
    <property type="term" value="C:cytoplasm"/>
    <property type="evidence" value="ECO:0007669"/>
    <property type="project" value="UniProtKB-SubCell"/>
</dbReference>
<evidence type="ECO:0000256" key="4">
    <source>
        <dbReference type="ARBA" id="ARBA00022737"/>
    </source>
</evidence>
<sequence>MYSLTFLSAQQLAKDEEATCKILEYLPPVTYKILFNVAFRDNRIKLLYELVKTWPYSELKFQMLLQTCWCCSRTSSKTCPECQWTFVYDKLSRNKIDTVILGVRSYIKKVITEGSQQPPDRYWQFCVWIPGSMAHTKYFSSFVSDCILAQDEEKMCKILKFMPQNMFEILFKVAFRNNKTKLLYELLKIWPHSQLKFQKLLQTCPFDSGTSKRYPQYQWPLTYNESNKDTIDAIVLGVLGYIRKVIICGAQQIPCRFVLWVLGKVLSHSGTCFLLDLFQLTFAKCLLYARI</sequence>
<keyword evidence="4" id="KW-0677">Repeat</keyword>
<comment type="subcellular location">
    <subcellularLocation>
        <location evidence="1">Cytoplasm</location>
    </subcellularLocation>
</comment>
<evidence type="ECO:0000313" key="6">
    <source>
        <dbReference type="Proteomes" id="UP000007648"/>
    </source>
</evidence>
<dbReference type="InParanoid" id="A0A7N4NFX5"/>
<dbReference type="Ensembl" id="ENSSHAT00000024220.1">
    <property type="protein sequence ID" value="ENSSHAP00000022635.1"/>
    <property type="gene ID" value="ENSSHAG00000022034.1"/>
</dbReference>
<accession>A0A7N4NFX5</accession>
<dbReference type="PANTHER" id="PTHR14224">
    <property type="entry name" value="SIMILAR TO PREFERENTIALLY EXPRESSED ANTIGEN IN MELANOMA-LIKE 3"/>
    <property type="match status" value="1"/>
</dbReference>
<keyword evidence="6" id="KW-1185">Reference proteome</keyword>
<dbReference type="AlphaFoldDB" id="A0A7N4NFX5"/>
<keyword evidence="2" id="KW-0963">Cytoplasm</keyword>
<reference evidence="5" key="2">
    <citation type="submission" date="2025-08" db="UniProtKB">
        <authorList>
            <consortium name="Ensembl"/>
        </authorList>
    </citation>
    <scope>IDENTIFICATION</scope>
</reference>
<evidence type="ECO:0000256" key="1">
    <source>
        <dbReference type="ARBA" id="ARBA00004496"/>
    </source>
</evidence>
<evidence type="ECO:0000313" key="5">
    <source>
        <dbReference type="Ensembl" id="ENSSHAP00000022635.1"/>
    </source>
</evidence>
<reference evidence="5" key="3">
    <citation type="submission" date="2025-09" db="UniProtKB">
        <authorList>
            <consortium name="Ensembl"/>
        </authorList>
    </citation>
    <scope>IDENTIFICATION</scope>
</reference>
<organism evidence="5 6">
    <name type="scientific">Sarcophilus harrisii</name>
    <name type="common">Tasmanian devil</name>
    <name type="synonym">Sarcophilus laniarius</name>
    <dbReference type="NCBI Taxonomy" id="9305"/>
    <lineage>
        <taxon>Eukaryota</taxon>
        <taxon>Metazoa</taxon>
        <taxon>Chordata</taxon>
        <taxon>Craniata</taxon>
        <taxon>Vertebrata</taxon>
        <taxon>Euteleostomi</taxon>
        <taxon>Mammalia</taxon>
        <taxon>Metatheria</taxon>
        <taxon>Dasyuromorphia</taxon>
        <taxon>Dasyuridae</taxon>
        <taxon>Sarcophilus</taxon>
    </lineage>
</organism>
<keyword evidence="3" id="KW-0433">Leucine-rich repeat</keyword>
<evidence type="ECO:0000256" key="2">
    <source>
        <dbReference type="ARBA" id="ARBA00022490"/>
    </source>
</evidence>
<proteinExistence type="predicted"/>
<dbReference type="PANTHER" id="PTHR14224:SF9">
    <property type="entry name" value="LEUCINE-RICH REPEAT-CONTAINING PROTEIN 14"/>
    <property type="match status" value="1"/>
</dbReference>
<evidence type="ECO:0000256" key="3">
    <source>
        <dbReference type="ARBA" id="ARBA00022614"/>
    </source>
</evidence>
<dbReference type="Proteomes" id="UP000007648">
    <property type="component" value="Unassembled WGS sequence"/>
</dbReference>
<name>A0A7N4NFX5_SARHA</name>
<reference evidence="5 6" key="1">
    <citation type="journal article" date="2011" name="Proc. Natl. Acad. Sci. U.S.A.">
        <title>Genetic diversity and population structure of the endangered marsupial Sarcophilus harrisii (Tasmanian devil).</title>
        <authorList>
            <person name="Miller W."/>
            <person name="Hayes V.M."/>
            <person name="Ratan A."/>
            <person name="Petersen D.C."/>
            <person name="Wittekindt N.E."/>
            <person name="Miller J."/>
            <person name="Walenz B."/>
            <person name="Knight J."/>
            <person name="Qi J."/>
            <person name="Zhao F."/>
            <person name="Wang Q."/>
            <person name="Bedoya-Reina O.C."/>
            <person name="Katiyar N."/>
            <person name="Tomsho L.P."/>
            <person name="Kasson L.M."/>
            <person name="Hardie R.A."/>
            <person name="Woodbridge P."/>
            <person name="Tindall E.A."/>
            <person name="Bertelsen M.F."/>
            <person name="Dixon D."/>
            <person name="Pyecroft S."/>
            <person name="Helgen K.M."/>
            <person name="Lesk A.M."/>
            <person name="Pringle T.H."/>
            <person name="Patterson N."/>
            <person name="Zhang Y."/>
            <person name="Kreiss A."/>
            <person name="Woods G.M."/>
            <person name="Jones M.E."/>
            <person name="Schuster S.C."/>
        </authorList>
    </citation>
    <scope>NUCLEOTIDE SEQUENCE [LARGE SCALE GENOMIC DNA]</scope>
</reference>
<dbReference type="InterPro" id="IPR050694">
    <property type="entry name" value="LRRC14/PRAME"/>
</dbReference>